<feature type="domain" description="Bifunctional inhibitor/plant lipid transfer protein/seed storage helical" evidence="3">
    <location>
        <begin position="30"/>
        <end position="115"/>
    </location>
</feature>
<dbReference type="InterPro" id="IPR000528">
    <property type="entry name" value="Plant_nsLTP"/>
</dbReference>
<dbReference type="Gene3D" id="1.10.110.10">
    <property type="entry name" value="Plant lipid-transfer and hydrophobic proteins"/>
    <property type="match status" value="1"/>
</dbReference>
<dbReference type="Proteomes" id="UP001177140">
    <property type="component" value="Unassembled WGS sequence"/>
</dbReference>
<dbReference type="PANTHER" id="PTHR33076">
    <property type="entry name" value="NON-SPECIFIC LIPID-TRANSFER PROTEIN 2-RELATED"/>
    <property type="match status" value="1"/>
</dbReference>
<keyword evidence="1" id="KW-0813">Transport</keyword>
<dbReference type="GO" id="GO:0008289">
    <property type="term" value="F:lipid binding"/>
    <property type="evidence" value="ECO:0007669"/>
    <property type="project" value="UniProtKB-KW"/>
</dbReference>
<accession>A0AA42AZ85</accession>
<keyword evidence="1" id="KW-0446">Lipid-binding</keyword>
<comment type="caution">
    <text evidence="4">The sequence shown here is derived from an EMBL/GenBank/DDBJ whole genome shotgun (WGS) entry which is preliminary data.</text>
</comment>
<dbReference type="SMART" id="SM00499">
    <property type="entry name" value="AAI"/>
    <property type="match status" value="1"/>
</dbReference>
<name>A0AA42AZ85_PAPNU</name>
<comment type="function">
    <text evidence="1">Plant non-specific lipid-transfer proteins transfer phospholipids as well as galactolipids across membranes. May play a role in wax or cutin deposition in the cell walls of expanding epidermal cells and certain secretory tissues.</text>
</comment>
<protein>
    <recommendedName>
        <fullName evidence="1">Non-specific lipid-transfer protein</fullName>
    </recommendedName>
</protein>
<dbReference type="PRINTS" id="PR00382">
    <property type="entry name" value="LIPIDTRNSFER"/>
</dbReference>
<dbReference type="SUPFAM" id="SSF47699">
    <property type="entry name" value="Bifunctional inhibitor/lipid-transfer protein/seed storage 2S albumin"/>
    <property type="match status" value="1"/>
</dbReference>
<evidence type="ECO:0000256" key="2">
    <source>
        <dbReference type="SAM" id="SignalP"/>
    </source>
</evidence>
<evidence type="ECO:0000313" key="4">
    <source>
        <dbReference type="EMBL" id="MCL7044551.1"/>
    </source>
</evidence>
<gene>
    <name evidence="4" type="ORF">MKW94_024349</name>
</gene>
<organism evidence="4 5">
    <name type="scientific">Papaver nudicaule</name>
    <name type="common">Iceland poppy</name>
    <dbReference type="NCBI Taxonomy" id="74823"/>
    <lineage>
        <taxon>Eukaryota</taxon>
        <taxon>Viridiplantae</taxon>
        <taxon>Streptophyta</taxon>
        <taxon>Embryophyta</taxon>
        <taxon>Tracheophyta</taxon>
        <taxon>Spermatophyta</taxon>
        <taxon>Magnoliopsida</taxon>
        <taxon>Ranunculales</taxon>
        <taxon>Papaveraceae</taxon>
        <taxon>Papaveroideae</taxon>
        <taxon>Papaver</taxon>
    </lineage>
</organism>
<comment type="similarity">
    <text evidence="1">Belongs to the plant LTP family.</text>
</comment>
<feature type="signal peptide" evidence="2">
    <location>
        <begin position="1"/>
        <end position="26"/>
    </location>
</feature>
<dbReference type="InterPro" id="IPR016140">
    <property type="entry name" value="Bifunc_inhib/LTP/seed_store"/>
</dbReference>
<keyword evidence="2" id="KW-0732">Signal</keyword>
<dbReference type="PROSITE" id="PS00597">
    <property type="entry name" value="PLANT_LTP"/>
    <property type="match status" value="1"/>
</dbReference>
<dbReference type="GO" id="GO:0006869">
    <property type="term" value="P:lipid transport"/>
    <property type="evidence" value="ECO:0007669"/>
    <property type="project" value="InterPro"/>
</dbReference>
<evidence type="ECO:0000259" key="3">
    <source>
        <dbReference type="SMART" id="SM00499"/>
    </source>
</evidence>
<reference evidence="4" key="1">
    <citation type="submission" date="2022-03" db="EMBL/GenBank/DDBJ databases">
        <title>A functionally conserved STORR gene fusion in Papaver species that diverged 16.8 million years ago.</title>
        <authorList>
            <person name="Catania T."/>
        </authorList>
    </citation>
    <scope>NUCLEOTIDE SEQUENCE</scope>
    <source>
        <strain evidence="4">S-191538</strain>
    </source>
</reference>
<dbReference type="InterPro" id="IPR036312">
    <property type="entry name" value="Bifun_inhib/LTP/seed_sf"/>
</dbReference>
<dbReference type="EMBL" id="JAJJMA010259306">
    <property type="protein sequence ID" value="MCL7044551.1"/>
    <property type="molecule type" value="Genomic_DNA"/>
</dbReference>
<proteinExistence type="inferred from homology"/>
<dbReference type="AlphaFoldDB" id="A0AA42AZ85"/>
<feature type="chain" id="PRO_5041367651" description="Non-specific lipid-transfer protein" evidence="2">
    <location>
        <begin position="27"/>
        <end position="119"/>
    </location>
</feature>
<dbReference type="CDD" id="cd01960">
    <property type="entry name" value="nsLTP1"/>
    <property type="match status" value="1"/>
</dbReference>
<evidence type="ECO:0000313" key="5">
    <source>
        <dbReference type="Proteomes" id="UP001177140"/>
    </source>
</evidence>
<evidence type="ECO:0000256" key="1">
    <source>
        <dbReference type="RuleBase" id="RU000628"/>
    </source>
</evidence>
<sequence>MMKMRLMLCVMAVFTVVQFTFQPTSAVLTCPQVVQTLAPCITFITGSAPNPAAGCCPGITNLRNMATTTPDKRFACNCVKNAAASNPNIKDEQVTALPGKCGVKLPYTISKTFDCNSIP</sequence>
<keyword evidence="5" id="KW-1185">Reference proteome</keyword>
<dbReference type="Pfam" id="PF00234">
    <property type="entry name" value="Tryp_alpha_amyl"/>
    <property type="match status" value="1"/>
</dbReference>